<evidence type="ECO:0000313" key="3">
    <source>
        <dbReference type="Proteomes" id="UP001239994"/>
    </source>
</evidence>
<organism evidence="2 3">
    <name type="scientific">Electrophorus voltai</name>
    <dbReference type="NCBI Taxonomy" id="2609070"/>
    <lineage>
        <taxon>Eukaryota</taxon>
        <taxon>Metazoa</taxon>
        <taxon>Chordata</taxon>
        <taxon>Craniata</taxon>
        <taxon>Vertebrata</taxon>
        <taxon>Euteleostomi</taxon>
        <taxon>Actinopterygii</taxon>
        <taxon>Neopterygii</taxon>
        <taxon>Teleostei</taxon>
        <taxon>Ostariophysi</taxon>
        <taxon>Gymnotiformes</taxon>
        <taxon>Gymnotoidei</taxon>
        <taxon>Gymnotidae</taxon>
        <taxon>Electrophorus</taxon>
    </lineage>
</organism>
<feature type="compositionally biased region" description="Basic and acidic residues" evidence="1">
    <location>
        <begin position="46"/>
        <end position="80"/>
    </location>
</feature>
<accession>A0AAD8ZCJ0</accession>
<proteinExistence type="predicted"/>
<protein>
    <submittedName>
        <fullName evidence="2">Uncharacterized protein</fullName>
    </submittedName>
</protein>
<feature type="region of interest" description="Disordered" evidence="1">
    <location>
        <begin position="33"/>
        <end position="177"/>
    </location>
</feature>
<evidence type="ECO:0000256" key="1">
    <source>
        <dbReference type="SAM" id="MobiDB-lite"/>
    </source>
</evidence>
<gene>
    <name evidence="2" type="ORF">P4O66_000931</name>
</gene>
<reference evidence="2" key="1">
    <citation type="submission" date="2023-03" db="EMBL/GenBank/DDBJ databases">
        <title>Electrophorus voltai genome.</title>
        <authorList>
            <person name="Bian C."/>
        </authorList>
    </citation>
    <scope>NUCLEOTIDE SEQUENCE</scope>
    <source>
        <strain evidence="2">CB-2022</strain>
        <tissue evidence="2">Muscle</tissue>
    </source>
</reference>
<dbReference type="AlphaFoldDB" id="A0AAD8ZCJ0"/>
<feature type="compositionally biased region" description="Basic and acidic residues" evidence="1">
    <location>
        <begin position="86"/>
        <end position="122"/>
    </location>
</feature>
<comment type="caution">
    <text evidence="2">The sequence shown here is derived from an EMBL/GenBank/DDBJ whole genome shotgun (WGS) entry which is preliminary data.</text>
</comment>
<dbReference type="EMBL" id="JAROKS010000014">
    <property type="protein sequence ID" value="KAK1796842.1"/>
    <property type="molecule type" value="Genomic_DNA"/>
</dbReference>
<keyword evidence="3" id="KW-1185">Reference proteome</keyword>
<sequence>MVGLEAVAQCCVLASDKGEEGITFEPSCIRVTKVTGISPEGIGGLKTEENKKGDEMSTVEQRDKEGKEDRRNGGKDEGGESGRSCRANDEGNEEARASGEEPAGDVEREREGAPSRTERQHEQATLGKCTRAGGQTEVGDDVSNGKREGEKEWEDWVDTELETDELRSQEWRGGGGE</sequence>
<name>A0AAD8ZCJ0_9TELE</name>
<dbReference type="Proteomes" id="UP001239994">
    <property type="component" value="Unassembled WGS sequence"/>
</dbReference>
<feature type="compositionally biased region" description="Acidic residues" evidence="1">
    <location>
        <begin position="151"/>
        <end position="163"/>
    </location>
</feature>
<evidence type="ECO:0000313" key="2">
    <source>
        <dbReference type="EMBL" id="KAK1796842.1"/>
    </source>
</evidence>